<gene>
    <name evidence="2" type="ORF">BFJ69_g6648</name>
</gene>
<name>A0A420N9G9_FUSOX</name>
<reference evidence="2 3" key="1">
    <citation type="journal article" date="2018" name="Sci. Rep.">
        <title>Characterisation of pathogen-specific regions and novel effector candidates in Fusarium oxysporum f. sp. cepae.</title>
        <authorList>
            <person name="Armitage A.D."/>
            <person name="Taylor A."/>
            <person name="Sobczyk M.K."/>
            <person name="Baxter L."/>
            <person name="Greenfield B.P."/>
            <person name="Bates H.J."/>
            <person name="Wilson F."/>
            <person name="Jackson A.C."/>
            <person name="Ott S."/>
            <person name="Harrison R.J."/>
            <person name="Clarkson J.P."/>
        </authorList>
    </citation>
    <scope>NUCLEOTIDE SEQUENCE [LARGE SCALE GENOMIC DNA]</scope>
    <source>
        <strain evidence="2 3">Fo_A13</strain>
    </source>
</reference>
<sequence>MTVIGYMRHPSTPGFASPRTQEHVGSAAAQNL</sequence>
<dbReference type="AlphaFoldDB" id="A0A420N9G9"/>
<evidence type="ECO:0000256" key="1">
    <source>
        <dbReference type="SAM" id="MobiDB-lite"/>
    </source>
</evidence>
<evidence type="ECO:0000313" key="3">
    <source>
        <dbReference type="Proteomes" id="UP000285084"/>
    </source>
</evidence>
<organism evidence="2 3">
    <name type="scientific">Fusarium oxysporum</name>
    <name type="common">Fusarium vascular wilt</name>
    <dbReference type="NCBI Taxonomy" id="5507"/>
    <lineage>
        <taxon>Eukaryota</taxon>
        <taxon>Fungi</taxon>
        <taxon>Dikarya</taxon>
        <taxon>Ascomycota</taxon>
        <taxon>Pezizomycotina</taxon>
        <taxon>Sordariomycetes</taxon>
        <taxon>Hypocreomycetidae</taxon>
        <taxon>Hypocreales</taxon>
        <taxon>Nectriaceae</taxon>
        <taxon>Fusarium</taxon>
        <taxon>Fusarium oxysporum species complex</taxon>
    </lineage>
</organism>
<evidence type="ECO:0000313" key="2">
    <source>
        <dbReference type="EMBL" id="RKK76916.1"/>
    </source>
</evidence>
<comment type="caution">
    <text evidence="2">The sequence shown here is derived from an EMBL/GenBank/DDBJ whole genome shotgun (WGS) entry which is preliminary data.</text>
</comment>
<accession>A0A420N9G9</accession>
<protein>
    <submittedName>
        <fullName evidence="2">Uncharacterized protein</fullName>
    </submittedName>
</protein>
<feature type="region of interest" description="Disordered" evidence="1">
    <location>
        <begin position="1"/>
        <end position="32"/>
    </location>
</feature>
<dbReference type="EMBL" id="MRCX01000049">
    <property type="protein sequence ID" value="RKK76916.1"/>
    <property type="molecule type" value="Genomic_DNA"/>
</dbReference>
<dbReference type="Proteomes" id="UP000285084">
    <property type="component" value="Unassembled WGS sequence"/>
</dbReference>
<proteinExistence type="predicted"/>